<accession>A0ABS9SFP5</accession>
<reference evidence="2 3" key="1">
    <citation type="submission" date="2022-02" db="EMBL/GenBank/DDBJ databases">
        <authorList>
            <person name="Min J."/>
        </authorList>
    </citation>
    <scope>NUCLEOTIDE SEQUENCE [LARGE SCALE GENOMIC DNA]</scope>
    <source>
        <strain evidence="2 3">GR10-1</strain>
    </source>
</reference>
<dbReference type="SUPFAM" id="SSF52833">
    <property type="entry name" value="Thioredoxin-like"/>
    <property type="match status" value="1"/>
</dbReference>
<dbReference type="InterPro" id="IPR050553">
    <property type="entry name" value="Thioredoxin_ResA/DsbE_sf"/>
</dbReference>
<dbReference type="Pfam" id="PF00578">
    <property type="entry name" value="AhpC-TSA"/>
    <property type="match status" value="1"/>
</dbReference>
<keyword evidence="3" id="KW-1185">Reference proteome</keyword>
<dbReference type="RefSeq" id="WP_240826591.1">
    <property type="nucleotide sequence ID" value="NZ_JAKWBL010000001.1"/>
</dbReference>
<evidence type="ECO:0000313" key="2">
    <source>
        <dbReference type="EMBL" id="MCH5597187.1"/>
    </source>
</evidence>
<comment type="caution">
    <text evidence="2">The sequence shown here is derived from an EMBL/GenBank/DDBJ whole genome shotgun (WGS) entry which is preliminary data.</text>
</comment>
<sequence>MVKDYVLGKLYPEFELKSGKRIVSAQNLKGKVVFINFWFDSCPPCRAEMRGLDSLYSILKDSAAFEFISITFEDNPTIKWVRKKRRVSFPMYSTSTQECQRLSFGCGYPTNIILDKRGVIRYINAGGFRDADKATQYIMEVIKPKIVELL</sequence>
<dbReference type="InterPro" id="IPR013766">
    <property type="entry name" value="Thioredoxin_domain"/>
</dbReference>
<proteinExistence type="predicted"/>
<dbReference type="InterPro" id="IPR036249">
    <property type="entry name" value="Thioredoxin-like_sf"/>
</dbReference>
<dbReference type="InterPro" id="IPR000866">
    <property type="entry name" value="AhpC/TSA"/>
</dbReference>
<dbReference type="Proteomes" id="UP001202248">
    <property type="component" value="Unassembled WGS sequence"/>
</dbReference>
<dbReference type="Gene3D" id="3.40.30.10">
    <property type="entry name" value="Glutaredoxin"/>
    <property type="match status" value="1"/>
</dbReference>
<name>A0ABS9SFP5_9BACT</name>
<evidence type="ECO:0000313" key="3">
    <source>
        <dbReference type="Proteomes" id="UP001202248"/>
    </source>
</evidence>
<organism evidence="2 3">
    <name type="scientific">Niabella ginsengisoli</name>
    <dbReference type="NCBI Taxonomy" id="522298"/>
    <lineage>
        <taxon>Bacteria</taxon>
        <taxon>Pseudomonadati</taxon>
        <taxon>Bacteroidota</taxon>
        <taxon>Chitinophagia</taxon>
        <taxon>Chitinophagales</taxon>
        <taxon>Chitinophagaceae</taxon>
        <taxon>Niabella</taxon>
    </lineage>
</organism>
<dbReference type="EMBL" id="JAKWBL010000001">
    <property type="protein sequence ID" value="MCH5597187.1"/>
    <property type="molecule type" value="Genomic_DNA"/>
</dbReference>
<feature type="domain" description="Thioredoxin" evidence="1">
    <location>
        <begin position="5"/>
        <end position="143"/>
    </location>
</feature>
<gene>
    <name evidence="2" type="ORF">MKP09_04335</name>
</gene>
<dbReference type="PANTHER" id="PTHR42852">
    <property type="entry name" value="THIOL:DISULFIDE INTERCHANGE PROTEIN DSBE"/>
    <property type="match status" value="1"/>
</dbReference>
<dbReference type="CDD" id="cd02966">
    <property type="entry name" value="TlpA_like_family"/>
    <property type="match status" value="1"/>
</dbReference>
<evidence type="ECO:0000259" key="1">
    <source>
        <dbReference type="PROSITE" id="PS51352"/>
    </source>
</evidence>
<protein>
    <submittedName>
        <fullName evidence="2">TlpA family protein disulfide reductase</fullName>
    </submittedName>
</protein>
<dbReference type="PANTHER" id="PTHR42852:SF13">
    <property type="entry name" value="PROTEIN DIPZ"/>
    <property type="match status" value="1"/>
</dbReference>
<dbReference type="PROSITE" id="PS51352">
    <property type="entry name" value="THIOREDOXIN_2"/>
    <property type="match status" value="1"/>
</dbReference>